<evidence type="ECO:0000256" key="4">
    <source>
        <dbReference type="PROSITE-ProRule" id="PRU00175"/>
    </source>
</evidence>
<reference evidence="7" key="1">
    <citation type="submission" date="2023-03" db="EMBL/GenBank/DDBJ databases">
        <title>Massive genome expansion in bonnet fungi (Mycena s.s.) driven by repeated elements and novel gene families across ecological guilds.</title>
        <authorList>
            <consortium name="Lawrence Berkeley National Laboratory"/>
            <person name="Harder C.B."/>
            <person name="Miyauchi S."/>
            <person name="Viragh M."/>
            <person name="Kuo A."/>
            <person name="Thoen E."/>
            <person name="Andreopoulos B."/>
            <person name="Lu D."/>
            <person name="Skrede I."/>
            <person name="Drula E."/>
            <person name="Henrissat B."/>
            <person name="Morin E."/>
            <person name="Kohler A."/>
            <person name="Barry K."/>
            <person name="LaButti K."/>
            <person name="Morin E."/>
            <person name="Salamov A."/>
            <person name="Lipzen A."/>
            <person name="Mereny Z."/>
            <person name="Hegedus B."/>
            <person name="Baldrian P."/>
            <person name="Stursova M."/>
            <person name="Weitz H."/>
            <person name="Taylor A."/>
            <person name="Grigoriev I.V."/>
            <person name="Nagy L.G."/>
            <person name="Martin F."/>
            <person name="Kauserud H."/>
        </authorList>
    </citation>
    <scope>NUCLEOTIDE SEQUENCE</scope>
    <source>
        <strain evidence="7">CBHHK067</strain>
    </source>
</reference>
<feature type="region of interest" description="Disordered" evidence="5">
    <location>
        <begin position="499"/>
        <end position="525"/>
    </location>
</feature>
<feature type="compositionally biased region" description="Polar residues" evidence="5">
    <location>
        <begin position="18"/>
        <end position="28"/>
    </location>
</feature>
<feature type="region of interest" description="Disordered" evidence="5">
    <location>
        <begin position="1"/>
        <end position="104"/>
    </location>
</feature>
<organism evidence="7 8">
    <name type="scientific">Mycena rosella</name>
    <name type="common">Pink bonnet</name>
    <name type="synonym">Agaricus rosellus</name>
    <dbReference type="NCBI Taxonomy" id="1033263"/>
    <lineage>
        <taxon>Eukaryota</taxon>
        <taxon>Fungi</taxon>
        <taxon>Dikarya</taxon>
        <taxon>Basidiomycota</taxon>
        <taxon>Agaricomycotina</taxon>
        <taxon>Agaricomycetes</taxon>
        <taxon>Agaricomycetidae</taxon>
        <taxon>Agaricales</taxon>
        <taxon>Marasmiineae</taxon>
        <taxon>Mycenaceae</taxon>
        <taxon>Mycena</taxon>
    </lineage>
</organism>
<gene>
    <name evidence="7" type="ORF">B0H17DRAFT_1272317</name>
</gene>
<name>A0AAD7GN33_MYCRO</name>
<evidence type="ECO:0000313" key="7">
    <source>
        <dbReference type="EMBL" id="KAJ7695507.1"/>
    </source>
</evidence>
<dbReference type="InterPro" id="IPR035979">
    <property type="entry name" value="RBD_domain_sf"/>
</dbReference>
<feature type="compositionally biased region" description="Low complexity" evidence="5">
    <location>
        <begin position="36"/>
        <end position="53"/>
    </location>
</feature>
<feature type="compositionally biased region" description="Polar residues" evidence="5">
    <location>
        <begin position="75"/>
        <end position="84"/>
    </location>
</feature>
<dbReference type="SUPFAM" id="SSF54928">
    <property type="entry name" value="RNA-binding domain, RBD"/>
    <property type="match status" value="1"/>
</dbReference>
<sequence length="615" mass="65528">MYNTTSPRPPIASPASRYTSPAFSSRYSSPAVASRYTSPNTPSTPSSYAPATPENYRLKRLSFSPETRKLDSTRSWRSRASQNGIRVDDDDDEDPDSDASFDANASFDTPLLPPFLTAPRRRALSYASENLPQTPPRNLHLAAHLRLKGSVTAPAHERRAFGLKSNLPDVDERLDEEPHCEPPHVSSHVSSSHCSSCAVASKQLALLSPCTHALCPACLTSALNIVDQLSMSCVVCRATVTTFGLVRAPPSPTLEQSFLLPFSPPSSPSPSASAADQDPVVLRIDNVPWDITPPAILAFLGVPPSSGARAHVLLDRLGKTLSHAFVELPSEAAARSVLRGEHRAAPVLGAGRRARAVTLTRSSQPALMAAIFPSWAGAFDGPAPSLAGVAHPSLPGALEGGLMREAELTDLLWLMRAQDARFVKAPALPFYALASILAKFPTDRDSRVFWGAGLRDLLYDVAFAAVQVLRARGDEALVKEVVRTALGCRAFTEQQLRGLSEFDAPSPGGSESGSGSGADRDEDEDEFHARYEEQRGMTHAYAPPASPCRAYEALPAAPEPLPAPAPAPAPAQEATDADADAGVRMSELAREFGVERELVEALVLRLGMGSASASA</sequence>
<dbReference type="EMBL" id="JARKIE010000038">
    <property type="protein sequence ID" value="KAJ7695507.1"/>
    <property type="molecule type" value="Genomic_DNA"/>
</dbReference>
<keyword evidence="2 4" id="KW-0863">Zinc-finger</keyword>
<keyword evidence="8" id="KW-1185">Reference proteome</keyword>
<dbReference type="GO" id="GO:0003676">
    <property type="term" value="F:nucleic acid binding"/>
    <property type="evidence" value="ECO:0007669"/>
    <property type="project" value="InterPro"/>
</dbReference>
<evidence type="ECO:0000256" key="3">
    <source>
        <dbReference type="ARBA" id="ARBA00022833"/>
    </source>
</evidence>
<accession>A0AAD7GN33</accession>
<evidence type="ECO:0000313" key="8">
    <source>
        <dbReference type="Proteomes" id="UP001221757"/>
    </source>
</evidence>
<dbReference type="PROSITE" id="PS50089">
    <property type="entry name" value="ZF_RING_2"/>
    <property type="match status" value="1"/>
</dbReference>
<keyword evidence="3" id="KW-0862">Zinc</keyword>
<evidence type="ECO:0000259" key="6">
    <source>
        <dbReference type="PROSITE" id="PS50089"/>
    </source>
</evidence>
<dbReference type="Proteomes" id="UP001221757">
    <property type="component" value="Unassembled WGS sequence"/>
</dbReference>
<dbReference type="AlphaFoldDB" id="A0AAD7GN33"/>
<feature type="region of interest" description="Disordered" evidence="5">
    <location>
        <begin position="550"/>
        <end position="580"/>
    </location>
</feature>
<dbReference type="Gene3D" id="3.30.70.330">
    <property type="match status" value="1"/>
</dbReference>
<feature type="compositionally biased region" description="Pro residues" evidence="5">
    <location>
        <begin position="557"/>
        <end position="569"/>
    </location>
</feature>
<dbReference type="InterPro" id="IPR012677">
    <property type="entry name" value="Nucleotide-bd_a/b_plait_sf"/>
</dbReference>
<protein>
    <recommendedName>
        <fullName evidence="6">RING-type domain-containing protein</fullName>
    </recommendedName>
</protein>
<dbReference type="GO" id="GO:0008270">
    <property type="term" value="F:zinc ion binding"/>
    <property type="evidence" value="ECO:0007669"/>
    <property type="project" value="UniProtKB-KW"/>
</dbReference>
<comment type="caution">
    <text evidence="7">The sequence shown here is derived from an EMBL/GenBank/DDBJ whole genome shotgun (WGS) entry which is preliminary data.</text>
</comment>
<feature type="domain" description="RING-type" evidence="6">
    <location>
        <begin position="194"/>
        <end position="237"/>
    </location>
</feature>
<keyword evidence="1" id="KW-0479">Metal-binding</keyword>
<dbReference type="PROSITE" id="PS00518">
    <property type="entry name" value="ZF_RING_1"/>
    <property type="match status" value="1"/>
</dbReference>
<proteinExistence type="predicted"/>
<evidence type="ECO:0000256" key="1">
    <source>
        <dbReference type="ARBA" id="ARBA00022723"/>
    </source>
</evidence>
<evidence type="ECO:0000256" key="2">
    <source>
        <dbReference type="ARBA" id="ARBA00022771"/>
    </source>
</evidence>
<evidence type="ECO:0000256" key="5">
    <source>
        <dbReference type="SAM" id="MobiDB-lite"/>
    </source>
</evidence>
<feature type="compositionally biased region" description="Acidic residues" evidence="5">
    <location>
        <begin position="88"/>
        <end position="99"/>
    </location>
</feature>
<dbReference type="InterPro" id="IPR017907">
    <property type="entry name" value="Znf_RING_CS"/>
</dbReference>
<dbReference type="InterPro" id="IPR001841">
    <property type="entry name" value="Znf_RING"/>
</dbReference>